<evidence type="ECO:0000313" key="3">
    <source>
        <dbReference type="Proteomes" id="UP001164746"/>
    </source>
</evidence>
<name>A0ABY7ETU7_MYAAR</name>
<sequence>MFIDCYHWDKSKALKLHRKLTNEHFFLLVLPSWPVGTLPSRKSGALSPEESGALPSWDGVALPG</sequence>
<organism evidence="2 3">
    <name type="scientific">Mya arenaria</name>
    <name type="common">Soft-shell clam</name>
    <dbReference type="NCBI Taxonomy" id="6604"/>
    <lineage>
        <taxon>Eukaryota</taxon>
        <taxon>Metazoa</taxon>
        <taxon>Spiralia</taxon>
        <taxon>Lophotrochozoa</taxon>
        <taxon>Mollusca</taxon>
        <taxon>Bivalvia</taxon>
        <taxon>Autobranchia</taxon>
        <taxon>Heteroconchia</taxon>
        <taxon>Euheterodonta</taxon>
        <taxon>Imparidentia</taxon>
        <taxon>Neoheterodontei</taxon>
        <taxon>Myida</taxon>
        <taxon>Myoidea</taxon>
        <taxon>Myidae</taxon>
        <taxon>Mya</taxon>
    </lineage>
</organism>
<protein>
    <submittedName>
        <fullName evidence="2">Uncharacterized protein</fullName>
    </submittedName>
</protein>
<gene>
    <name evidence="2" type="ORF">MAR_027558</name>
</gene>
<dbReference type="Proteomes" id="UP001164746">
    <property type="component" value="Chromosome 8"/>
</dbReference>
<evidence type="ECO:0000256" key="1">
    <source>
        <dbReference type="SAM" id="MobiDB-lite"/>
    </source>
</evidence>
<reference evidence="2" key="1">
    <citation type="submission" date="2022-11" db="EMBL/GenBank/DDBJ databases">
        <title>Centuries of genome instability and evolution in soft-shell clam transmissible cancer (bioRxiv).</title>
        <authorList>
            <person name="Hart S.F.M."/>
            <person name="Yonemitsu M.A."/>
            <person name="Giersch R.M."/>
            <person name="Beal B.F."/>
            <person name="Arriagada G."/>
            <person name="Davis B.W."/>
            <person name="Ostrander E.A."/>
            <person name="Goff S.P."/>
            <person name="Metzger M.J."/>
        </authorList>
    </citation>
    <scope>NUCLEOTIDE SEQUENCE</scope>
    <source>
        <strain evidence="2">MELC-2E11</strain>
        <tissue evidence="2">Siphon/mantle</tissue>
    </source>
</reference>
<feature type="region of interest" description="Disordered" evidence="1">
    <location>
        <begin position="40"/>
        <end position="64"/>
    </location>
</feature>
<keyword evidence="3" id="KW-1185">Reference proteome</keyword>
<proteinExistence type="predicted"/>
<evidence type="ECO:0000313" key="2">
    <source>
        <dbReference type="EMBL" id="WAR13378.1"/>
    </source>
</evidence>
<accession>A0ABY7ETU7</accession>
<dbReference type="EMBL" id="CP111019">
    <property type="protein sequence ID" value="WAR13378.1"/>
    <property type="molecule type" value="Genomic_DNA"/>
</dbReference>